<dbReference type="Proteomes" id="UP001251217">
    <property type="component" value="Unassembled WGS sequence"/>
</dbReference>
<evidence type="ECO:0000313" key="2">
    <source>
        <dbReference type="Proteomes" id="UP001251217"/>
    </source>
</evidence>
<name>A0ABU1XKK2_9NOCA</name>
<accession>A0ABU1XKK2</accession>
<evidence type="ECO:0000313" key="1">
    <source>
        <dbReference type="EMBL" id="MDR7170502.1"/>
    </source>
</evidence>
<sequence>MPDDFDALDYAREQLRVLVEEADGTEVTREFRLGLGLLAAQVATAERMPLPASKPAPAVSIWGPAVAPDVAEAPDPVTVVAPDGSSTVWDVGLLGRILAAAKPAGVEMIKAIADEGGRISKDRFLEVTGRRSMAGMTQAVRSAITTASGDLMGPSARLVRRRHENDDESARVLELFFPEGLQPLVVYALSRHFASRSA</sequence>
<comment type="caution">
    <text evidence="1">The sequence shown here is derived from an EMBL/GenBank/DDBJ whole genome shotgun (WGS) entry which is preliminary data.</text>
</comment>
<keyword evidence="2" id="KW-1185">Reference proteome</keyword>
<gene>
    <name evidence="1" type="ORF">J2W56_004253</name>
</gene>
<proteinExistence type="predicted"/>
<reference evidence="1 2" key="1">
    <citation type="submission" date="2023-07" db="EMBL/GenBank/DDBJ databases">
        <title>Sorghum-associated microbial communities from plants grown in Nebraska, USA.</title>
        <authorList>
            <person name="Schachtman D."/>
        </authorList>
    </citation>
    <scope>NUCLEOTIDE SEQUENCE [LARGE SCALE GENOMIC DNA]</scope>
    <source>
        <strain evidence="1 2">4272</strain>
    </source>
</reference>
<dbReference type="RefSeq" id="WP_310404491.1">
    <property type="nucleotide sequence ID" value="NZ_JAVDWW010000006.1"/>
</dbReference>
<evidence type="ECO:0008006" key="3">
    <source>
        <dbReference type="Google" id="ProtNLM"/>
    </source>
</evidence>
<protein>
    <recommendedName>
        <fullName evidence="3">DUF222 domain-containing protein</fullName>
    </recommendedName>
</protein>
<organism evidence="1 2">
    <name type="scientific">Nocardia kruczakiae</name>
    <dbReference type="NCBI Taxonomy" id="261477"/>
    <lineage>
        <taxon>Bacteria</taxon>
        <taxon>Bacillati</taxon>
        <taxon>Actinomycetota</taxon>
        <taxon>Actinomycetes</taxon>
        <taxon>Mycobacteriales</taxon>
        <taxon>Nocardiaceae</taxon>
        <taxon>Nocardia</taxon>
    </lineage>
</organism>
<dbReference type="EMBL" id="JAVDWW010000006">
    <property type="protein sequence ID" value="MDR7170502.1"/>
    <property type="molecule type" value="Genomic_DNA"/>
</dbReference>